<evidence type="ECO:0000256" key="2">
    <source>
        <dbReference type="ARBA" id="ARBA00022884"/>
    </source>
</evidence>
<accession>A0A8J3I4G4</accession>
<keyword evidence="3 5" id="KW-0689">Ribosomal protein</keyword>
<keyword evidence="1 5" id="KW-0699">rRNA-binding</keyword>
<evidence type="ECO:0000259" key="7">
    <source>
        <dbReference type="Pfam" id="PF01386"/>
    </source>
</evidence>
<dbReference type="RefSeq" id="WP_220194029.1">
    <property type="nucleotide sequence ID" value="NZ_BNJF01000001.1"/>
</dbReference>
<dbReference type="Gene3D" id="2.40.240.10">
    <property type="entry name" value="Ribosomal Protein L25, Chain P"/>
    <property type="match status" value="1"/>
</dbReference>
<dbReference type="PANTHER" id="PTHR33284">
    <property type="entry name" value="RIBOSOMAL PROTEIN L25/GLN-TRNA SYNTHETASE, ANTI-CODON-BINDING DOMAIN-CONTAINING PROTEIN"/>
    <property type="match status" value="1"/>
</dbReference>
<sequence>MAKPIEMDVTPREIMGKKTKSLRRQGLLPGNIGGHKLDSVAVQFDEKTFTRLQRESPVGSIYSLNLPKGKPETVLVRHVQHDPVSTQVLHVDFSRINLNEEVKIKIPLHFVGESLAIRDTKGTLLHMDALEVTCQASKIVPAIEVDIARLATLDDVIYAKDVELPKGYKLATEPEESVAKVAPPKVELPEPTEEAPVEAAPPAPAEGESGSTD</sequence>
<dbReference type="CDD" id="cd00495">
    <property type="entry name" value="Ribosomal_L25_TL5_CTC"/>
    <property type="match status" value="1"/>
</dbReference>
<evidence type="ECO:0000313" key="10">
    <source>
        <dbReference type="Proteomes" id="UP000612362"/>
    </source>
</evidence>
<proteinExistence type="inferred from homology"/>
<dbReference type="GO" id="GO:0006412">
    <property type="term" value="P:translation"/>
    <property type="evidence" value="ECO:0007669"/>
    <property type="project" value="UniProtKB-UniRule"/>
</dbReference>
<evidence type="ECO:0000256" key="4">
    <source>
        <dbReference type="ARBA" id="ARBA00023274"/>
    </source>
</evidence>
<dbReference type="InterPro" id="IPR020056">
    <property type="entry name" value="Rbsml_bL25/Gln-tRNA_synth_N"/>
</dbReference>
<dbReference type="Proteomes" id="UP000612362">
    <property type="component" value="Unassembled WGS sequence"/>
</dbReference>
<dbReference type="GO" id="GO:0022625">
    <property type="term" value="C:cytosolic large ribosomal subunit"/>
    <property type="evidence" value="ECO:0007669"/>
    <property type="project" value="TreeGrafter"/>
</dbReference>
<evidence type="ECO:0000259" key="8">
    <source>
        <dbReference type="Pfam" id="PF14693"/>
    </source>
</evidence>
<evidence type="ECO:0000256" key="1">
    <source>
        <dbReference type="ARBA" id="ARBA00022730"/>
    </source>
</evidence>
<dbReference type="InterPro" id="IPR020057">
    <property type="entry name" value="Ribosomal_bL25_b-dom"/>
</dbReference>
<dbReference type="Pfam" id="PF01386">
    <property type="entry name" value="Ribosomal_L25p"/>
    <property type="match status" value="1"/>
</dbReference>
<comment type="similarity">
    <text evidence="5">Belongs to the bacterial ribosomal protein bL25 family. CTC subfamily.</text>
</comment>
<feature type="domain" description="Large ribosomal subunit protein bL25 L25" evidence="7">
    <location>
        <begin position="9"/>
        <end position="93"/>
    </location>
</feature>
<name>A0A8J3I4G4_9CHLR</name>
<dbReference type="AlphaFoldDB" id="A0A8J3I4G4"/>
<dbReference type="GO" id="GO:0003735">
    <property type="term" value="F:structural constituent of ribosome"/>
    <property type="evidence" value="ECO:0007669"/>
    <property type="project" value="InterPro"/>
</dbReference>
<dbReference type="Gene3D" id="2.170.120.20">
    <property type="entry name" value="Ribosomal protein L25, beta domain"/>
    <property type="match status" value="1"/>
</dbReference>
<protein>
    <recommendedName>
        <fullName evidence="5">Large ribosomal subunit protein bL25</fullName>
    </recommendedName>
    <alternativeName>
        <fullName evidence="5">General stress protein CTC</fullName>
    </alternativeName>
</protein>
<dbReference type="InterPro" id="IPR029751">
    <property type="entry name" value="Ribosomal_L25_dom"/>
</dbReference>
<evidence type="ECO:0000256" key="6">
    <source>
        <dbReference type="SAM" id="MobiDB-lite"/>
    </source>
</evidence>
<dbReference type="EMBL" id="BNJF01000001">
    <property type="protein sequence ID" value="GHO44649.1"/>
    <property type="molecule type" value="Genomic_DNA"/>
</dbReference>
<dbReference type="InterPro" id="IPR001021">
    <property type="entry name" value="Ribosomal_bL25_long"/>
</dbReference>
<comment type="function">
    <text evidence="5">This is one of the proteins that binds to the 5S RNA in the ribosome where it forms part of the central protuberance.</text>
</comment>
<dbReference type="Pfam" id="PF14693">
    <property type="entry name" value="Ribosomal_TL5_C"/>
    <property type="match status" value="1"/>
</dbReference>
<dbReference type="InterPro" id="IPR037121">
    <property type="entry name" value="Ribosomal_bL25_C"/>
</dbReference>
<feature type="region of interest" description="Disordered" evidence="6">
    <location>
        <begin position="173"/>
        <end position="213"/>
    </location>
</feature>
<feature type="domain" description="Large ribosomal subunit protein bL25 beta" evidence="8">
    <location>
        <begin position="101"/>
        <end position="185"/>
    </location>
</feature>
<organism evidence="9 10">
    <name type="scientific">Ktedonospora formicarum</name>
    <dbReference type="NCBI Taxonomy" id="2778364"/>
    <lineage>
        <taxon>Bacteria</taxon>
        <taxon>Bacillati</taxon>
        <taxon>Chloroflexota</taxon>
        <taxon>Ktedonobacteria</taxon>
        <taxon>Ktedonobacterales</taxon>
        <taxon>Ktedonobacteraceae</taxon>
        <taxon>Ktedonospora</taxon>
    </lineage>
</organism>
<dbReference type="NCBIfam" id="TIGR00731">
    <property type="entry name" value="bL25_bact_ctc"/>
    <property type="match status" value="1"/>
</dbReference>
<dbReference type="InterPro" id="IPR020930">
    <property type="entry name" value="Ribosomal_uL5_bac-type"/>
</dbReference>
<evidence type="ECO:0000256" key="3">
    <source>
        <dbReference type="ARBA" id="ARBA00022980"/>
    </source>
</evidence>
<keyword evidence="4 5" id="KW-0687">Ribonucleoprotein</keyword>
<keyword evidence="10" id="KW-1185">Reference proteome</keyword>
<evidence type="ECO:0000256" key="5">
    <source>
        <dbReference type="HAMAP-Rule" id="MF_01334"/>
    </source>
</evidence>
<dbReference type="GO" id="GO:0008097">
    <property type="term" value="F:5S rRNA binding"/>
    <property type="evidence" value="ECO:0007669"/>
    <property type="project" value="InterPro"/>
</dbReference>
<evidence type="ECO:0000313" key="9">
    <source>
        <dbReference type="EMBL" id="GHO44649.1"/>
    </source>
</evidence>
<gene>
    <name evidence="5 9" type="primary">rplY</name>
    <name evidence="5" type="synonym">ctc</name>
    <name evidence="9" type="ORF">KSX_28120</name>
</gene>
<dbReference type="InterPro" id="IPR011035">
    <property type="entry name" value="Ribosomal_bL25/Gln-tRNA_synth"/>
</dbReference>
<comment type="subunit">
    <text evidence="5">Part of the 50S ribosomal subunit; part of the 5S rRNA/L5/L18/L25 subcomplex. Contacts the 5S rRNA. Binds to the 5S rRNA independently of L5 and L18.</text>
</comment>
<dbReference type="PANTHER" id="PTHR33284:SF1">
    <property type="entry name" value="RIBOSOMAL PROTEIN L25_GLN-TRNA SYNTHETASE, ANTI-CODON-BINDING DOMAIN-CONTAINING PROTEIN"/>
    <property type="match status" value="1"/>
</dbReference>
<comment type="caution">
    <text evidence="9">The sequence shown here is derived from an EMBL/GenBank/DDBJ whole genome shotgun (WGS) entry which is preliminary data.</text>
</comment>
<dbReference type="HAMAP" id="MF_01334">
    <property type="entry name" value="Ribosomal_bL25_CTC"/>
    <property type="match status" value="1"/>
</dbReference>
<reference evidence="9" key="1">
    <citation type="submission" date="2020-10" db="EMBL/GenBank/DDBJ databases">
        <title>Taxonomic study of unclassified bacteria belonging to the class Ktedonobacteria.</title>
        <authorList>
            <person name="Yabe S."/>
            <person name="Wang C.M."/>
            <person name="Zheng Y."/>
            <person name="Sakai Y."/>
            <person name="Cavaletti L."/>
            <person name="Monciardini P."/>
            <person name="Donadio S."/>
        </authorList>
    </citation>
    <scope>NUCLEOTIDE SEQUENCE</scope>
    <source>
        <strain evidence="9">SOSP1-1</strain>
    </source>
</reference>
<dbReference type="SUPFAM" id="SSF50715">
    <property type="entry name" value="Ribosomal protein L25-like"/>
    <property type="match status" value="1"/>
</dbReference>
<keyword evidence="2 5" id="KW-0694">RNA-binding</keyword>